<dbReference type="AlphaFoldDB" id="A0A1I7J1Z9"/>
<reference evidence="2 3" key="1">
    <citation type="submission" date="2016-10" db="EMBL/GenBank/DDBJ databases">
        <authorList>
            <person name="de Groot N.N."/>
        </authorList>
    </citation>
    <scope>NUCLEOTIDE SEQUENCE [LARGE SCALE GENOMIC DNA]</scope>
    <source>
        <strain evidence="2 3">Nl14</strain>
    </source>
</reference>
<evidence type="ECO:0000313" key="2">
    <source>
        <dbReference type="EMBL" id="SFU79239.1"/>
    </source>
</evidence>
<dbReference type="Proteomes" id="UP000182649">
    <property type="component" value="Unassembled WGS sequence"/>
</dbReference>
<feature type="domain" description="Large polyvalent protein associated" evidence="1">
    <location>
        <begin position="8"/>
        <end position="80"/>
    </location>
</feature>
<gene>
    <name evidence="2" type="ORF">SAMN05216417_1432</name>
</gene>
<dbReference type="EMBL" id="FPBZ01000043">
    <property type="protein sequence ID" value="SFU79239.1"/>
    <property type="molecule type" value="Genomic_DNA"/>
</dbReference>
<dbReference type="Pfam" id="PF18853">
    <property type="entry name" value="LPD37"/>
    <property type="match status" value="1"/>
</dbReference>
<accession>A0A1I7J1Z9</accession>
<sequence length="81" mass="8949">MAPCFMYLKRDEGEVFIDVRDYATGEGGQAVYAAVANYAFNTRKVFIADPAGLTLDLLVRRTSNMLSAAIRYGMIDYLDAA</sequence>
<organism evidence="2 3">
    <name type="scientific">Nitrosospira multiformis</name>
    <dbReference type="NCBI Taxonomy" id="1231"/>
    <lineage>
        <taxon>Bacteria</taxon>
        <taxon>Pseudomonadati</taxon>
        <taxon>Pseudomonadota</taxon>
        <taxon>Betaproteobacteria</taxon>
        <taxon>Nitrosomonadales</taxon>
        <taxon>Nitrosomonadaceae</taxon>
        <taxon>Nitrosospira</taxon>
    </lineage>
</organism>
<evidence type="ECO:0000259" key="1">
    <source>
        <dbReference type="Pfam" id="PF18853"/>
    </source>
</evidence>
<protein>
    <recommendedName>
        <fullName evidence="1">Large polyvalent protein associated domain-containing protein</fullName>
    </recommendedName>
</protein>
<proteinExistence type="predicted"/>
<evidence type="ECO:0000313" key="3">
    <source>
        <dbReference type="Proteomes" id="UP000182649"/>
    </source>
</evidence>
<name>A0A1I7J1Z9_9PROT</name>
<dbReference type="InterPro" id="IPR041196">
    <property type="entry name" value="LPD37"/>
</dbReference>